<dbReference type="PRINTS" id="PR00598">
    <property type="entry name" value="HTHMARR"/>
</dbReference>
<gene>
    <name evidence="2" type="ORF">ACFPER_04390</name>
</gene>
<comment type="caution">
    <text evidence="2">The sequence shown here is derived from an EMBL/GenBank/DDBJ whole genome shotgun (WGS) entry which is preliminary data.</text>
</comment>
<dbReference type="PROSITE" id="PS50995">
    <property type="entry name" value="HTH_MARR_2"/>
    <property type="match status" value="1"/>
</dbReference>
<dbReference type="PANTHER" id="PTHR33164">
    <property type="entry name" value="TRANSCRIPTIONAL REGULATOR, MARR FAMILY"/>
    <property type="match status" value="1"/>
</dbReference>
<dbReference type="InterPro" id="IPR039422">
    <property type="entry name" value="MarR/SlyA-like"/>
</dbReference>
<organism evidence="2 3">
    <name type="scientific">Agromyces aurantiacus</name>
    <dbReference type="NCBI Taxonomy" id="165814"/>
    <lineage>
        <taxon>Bacteria</taxon>
        <taxon>Bacillati</taxon>
        <taxon>Actinomycetota</taxon>
        <taxon>Actinomycetes</taxon>
        <taxon>Micrococcales</taxon>
        <taxon>Microbacteriaceae</taxon>
        <taxon>Agromyces</taxon>
    </lineage>
</organism>
<dbReference type="Proteomes" id="UP001595960">
    <property type="component" value="Unassembled WGS sequence"/>
</dbReference>
<dbReference type="InterPro" id="IPR000835">
    <property type="entry name" value="HTH_MarR-typ"/>
</dbReference>
<evidence type="ECO:0000313" key="2">
    <source>
        <dbReference type="EMBL" id="MFC4828018.1"/>
    </source>
</evidence>
<dbReference type="InterPro" id="IPR036390">
    <property type="entry name" value="WH_DNA-bd_sf"/>
</dbReference>
<dbReference type="RefSeq" id="WP_204390888.1">
    <property type="nucleotide sequence ID" value="NZ_JAFBBW010000001.1"/>
</dbReference>
<dbReference type="Gene3D" id="1.10.10.10">
    <property type="entry name" value="Winged helix-like DNA-binding domain superfamily/Winged helix DNA-binding domain"/>
    <property type="match status" value="1"/>
</dbReference>
<keyword evidence="3" id="KW-1185">Reference proteome</keyword>
<proteinExistence type="predicted"/>
<dbReference type="SMART" id="SM00347">
    <property type="entry name" value="HTH_MARR"/>
    <property type="match status" value="1"/>
</dbReference>
<dbReference type="EMBL" id="JBHSJC010000001">
    <property type="protein sequence ID" value="MFC4828018.1"/>
    <property type="molecule type" value="Genomic_DNA"/>
</dbReference>
<dbReference type="Pfam" id="PF12802">
    <property type="entry name" value="MarR_2"/>
    <property type="match status" value="1"/>
</dbReference>
<protein>
    <submittedName>
        <fullName evidence="2">MarR family winged helix-turn-helix transcriptional regulator</fullName>
    </submittedName>
</protein>
<name>A0ABV9R1P9_9MICO</name>
<feature type="domain" description="HTH marR-type" evidence="1">
    <location>
        <begin position="1"/>
        <end position="131"/>
    </location>
</feature>
<sequence length="134" mass="14210">MSLLALLDRASQVTGAVVDFVLKEHGVTRAELAVLEVVAGGDALPSELAERAGVTRAGMTKRLDRLERAGLVERIPSPTDRRSVLVRATAAGRSMLPSAVAARDRVEAQLLARLAPGDQAHLGDILRRLLAEGD</sequence>
<dbReference type="InterPro" id="IPR036388">
    <property type="entry name" value="WH-like_DNA-bd_sf"/>
</dbReference>
<reference evidence="3" key="1">
    <citation type="journal article" date="2019" name="Int. J. Syst. Evol. Microbiol.">
        <title>The Global Catalogue of Microorganisms (GCM) 10K type strain sequencing project: providing services to taxonomists for standard genome sequencing and annotation.</title>
        <authorList>
            <consortium name="The Broad Institute Genomics Platform"/>
            <consortium name="The Broad Institute Genome Sequencing Center for Infectious Disease"/>
            <person name="Wu L."/>
            <person name="Ma J."/>
        </authorList>
    </citation>
    <scope>NUCLEOTIDE SEQUENCE [LARGE SCALE GENOMIC DNA]</scope>
    <source>
        <strain evidence="3">CGMCC 1.12192</strain>
    </source>
</reference>
<dbReference type="SUPFAM" id="SSF46785">
    <property type="entry name" value="Winged helix' DNA-binding domain"/>
    <property type="match status" value="1"/>
</dbReference>
<accession>A0ABV9R1P9</accession>
<evidence type="ECO:0000313" key="3">
    <source>
        <dbReference type="Proteomes" id="UP001595960"/>
    </source>
</evidence>
<dbReference type="PANTHER" id="PTHR33164:SF43">
    <property type="entry name" value="HTH-TYPE TRANSCRIPTIONAL REPRESSOR YETL"/>
    <property type="match status" value="1"/>
</dbReference>
<evidence type="ECO:0000259" key="1">
    <source>
        <dbReference type="PROSITE" id="PS50995"/>
    </source>
</evidence>